<evidence type="ECO:0000259" key="10">
    <source>
        <dbReference type="PROSITE" id="PS50929"/>
    </source>
</evidence>
<evidence type="ECO:0000256" key="3">
    <source>
        <dbReference type="ARBA" id="ARBA00022692"/>
    </source>
</evidence>
<dbReference type="InterPro" id="IPR003593">
    <property type="entry name" value="AAA+_ATPase"/>
</dbReference>
<dbReference type="AlphaFoldDB" id="A0A2W2AI65"/>
<evidence type="ECO:0000256" key="8">
    <source>
        <dbReference type="SAM" id="Phobius"/>
    </source>
</evidence>
<evidence type="ECO:0000256" key="7">
    <source>
        <dbReference type="ARBA" id="ARBA00023136"/>
    </source>
</evidence>
<feature type="domain" description="ABC transporter" evidence="9">
    <location>
        <begin position="367"/>
        <end position="600"/>
    </location>
</feature>
<dbReference type="GO" id="GO:0015421">
    <property type="term" value="F:ABC-type oligopeptide transporter activity"/>
    <property type="evidence" value="ECO:0007669"/>
    <property type="project" value="TreeGrafter"/>
</dbReference>
<keyword evidence="7 8" id="KW-0472">Membrane</keyword>
<name>A0A2W2AI65_9BACT</name>
<dbReference type="GO" id="GO:0005886">
    <property type="term" value="C:plasma membrane"/>
    <property type="evidence" value="ECO:0007669"/>
    <property type="project" value="UniProtKB-SubCell"/>
</dbReference>
<keyword evidence="2" id="KW-0813">Transport</keyword>
<dbReference type="RefSeq" id="WP_110998551.1">
    <property type="nucleotide sequence ID" value="NZ_QKTW01000014.1"/>
</dbReference>
<dbReference type="Gene3D" id="1.20.1560.10">
    <property type="entry name" value="ABC transporter type 1, transmembrane domain"/>
    <property type="match status" value="1"/>
</dbReference>
<dbReference type="OrthoDB" id="9780296at2"/>
<keyword evidence="6 8" id="KW-1133">Transmembrane helix</keyword>
<dbReference type="InterPro" id="IPR036640">
    <property type="entry name" value="ABC1_TM_sf"/>
</dbReference>
<gene>
    <name evidence="11" type="ORF">DN068_08865</name>
</gene>
<reference evidence="11 12" key="1">
    <citation type="submission" date="2018-06" db="EMBL/GenBank/DDBJ databases">
        <title>Mucibacter soli gen. nov., sp. nov., a new member of the family Chitinophagaceae producing mucin.</title>
        <authorList>
            <person name="Kim M.-K."/>
            <person name="Park S."/>
            <person name="Kim T.-S."/>
            <person name="Joung Y."/>
            <person name="Han J.-H."/>
            <person name="Kim S.B."/>
        </authorList>
    </citation>
    <scope>NUCLEOTIDE SEQUENCE [LARGE SCALE GENOMIC DNA]</scope>
    <source>
        <strain evidence="11 12">R1-15</strain>
    </source>
</reference>
<evidence type="ECO:0000259" key="9">
    <source>
        <dbReference type="PROSITE" id="PS50893"/>
    </source>
</evidence>
<keyword evidence="5 11" id="KW-0067">ATP-binding</keyword>
<dbReference type="SUPFAM" id="SSF52540">
    <property type="entry name" value="P-loop containing nucleoside triphosphate hydrolases"/>
    <property type="match status" value="1"/>
</dbReference>
<evidence type="ECO:0000313" key="11">
    <source>
        <dbReference type="EMBL" id="PZF73272.1"/>
    </source>
</evidence>
<dbReference type="GO" id="GO:0016887">
    <property type="term" value="F:ATP hydrolysis activity"/>
    <property type="evidence" value="ECO:0007669"/>
    <property type="project" value="InterPro"/>
</dbReference>
<protein>
    <submittedName>
        <fullName evidence="11">ABC transporter ATP-binding protein</fullName>
    </submittedName>
</protein>
<dbReference type="InterPro" id="IPR003439">
    <property type="entry name" value="ABC_transporter-like_ATP-bd"/>
</dbReference>
<accession>A0A2W2AI65</accession>
<evidence type="ECO:0000256" key="4">
    <source>
        <dbReference type="ARBA" id="ARBA00022741"/>
    </source>
</evidence>
<evidence type="ECO:0000313" key="12">
    <source>
        <dbReference type="Proteomes" id="UP000248745"/>
    </source>
</evidence>
<dbReference type="EMBL" id="QKTW01000014">
    <property type="protein sequence ID" value="PZF73272.1"/>
    <property type="molecule type" value="Genomic_DNA"/>
</dbReference>
<dbReference type="InterPro" id="IPR011527">
    <property type="entry name" value="ABC1_TM_dom"/>
</dbReference>
<dbReference type="InterPro" id="IPR017871">
    <property type="entry name" value="ABC_transporter-like_CS"/>
</dbReference>
<keyword evidence="12" id="KW-1185">Reference proteome</keyword>
<dbReference type="PROSITE" id="PS50893">
    <property type="entry name" value="ABC_TRANSPORTER_2"/>
    <property type="match status" value="1"/>
</dbReference>
<dbReference type="FunFam" id="3.40.50.300:FF:000287">
    <property type="entry name" value="Multidrug ABC transporter ATP-binding protein"/>
    <property type="match status" value="1"/>
</dbReference>
<dbReference type="GO" id="GO:0005524">
    <property type="term" value="F:ATP binding"/>
    <property type="evidence" value="ECO:0007669"/>
    <property type="project" value="UniProtKB-KW"/>
</dbReference>
<dbReference type="PANTHER" id="PTHR43394">
    <property type="entry name" value="ATP-DEPENDENT PERMEASE MDL1, MITOCHONDRIAL"/>
    <property type="match status" value="1"/>
</dbReference>
<evidence type="ECO:0000256" key="5">
    <source>
        <dbReference type="ARBA" id="ARBA00022840"/>
    </source>
</evidence>
<organism evidence="11 12">
    <name type="scientific">Taibaiella soli</name>
    <dbReference type="NCBI Taxonomy" id="1649169"/>
    <lineage>
        <taxon>Bacteria</taxon>
        <taxon>Pseudomonadati</taxon>
        <taxon>Bacteroidota</taxon>
        <taxon>Chitinophagia</taxon>
        <taxon>Chitinophagales</taxon>
        <taxon>Chitinophagaceae</taxon>
        <taxon>Taibaiella</taxon>
    </lineage>
</organism>
<feature type="domain" description="ABC transmembrane type-1" evidence="10">
    <location>
        <begin position="70"/>
        <end position="333"/>
    </location>
</feature>
<dbReference type="Proteomes" id="UP000248745">
    <property type="component" value="Unassembled WGS sequence"/>
</dbReference>
<evidence type="ECO:0000256" key="1">
    <source>
        <dbReference type="ARBA" id="ARBA00004651"/>
    </source>
</evidence>
<dbReference type="InterPro" id="IPR039421">
    <property type="entry name" value="Type_1_exporter"/>
</dbReference>
<evidence type="ECO:0000256" key="2">
    <source>
        <dbReference type="ARBA" id="ARBA00022448"/>
    </source>
</evidence>
<dbReference type="CDD" id="cd18552">
    <property type="entry name" value="ABC_6TM_MsbA_like"/>
    <property type="match status" value="1"/>
</dbReference>
<dbReference type="PANTHER" id="PTHR43394:SF1">
    <property type="entry name" value="ATP-BINDING CASSETTE SUB-FAMILY B MEMBER 10, MITOCHONDRIAL"/>
    <property type="match status" value="1"/>
</dbReference>
<feature type="transmembrane region" description="Helical" evidence="8">
    <location>
        <begin position="174"/>
        <end position="203"/>
    </location>
</feature>
<comment type="subcellular location">
    <subcellularLocation>
        <location evidence="1">Cell membrane</location>
        <topology evidence="1">Multi-pass membrane protein</topology>
    </subcellularLocation>
</comment>
<dbReference type="SUPFAM" id="SSF90123">
    <property type="entry name" value="ABC transporter transmembrane region"/>
    <property type="match status" value="1"/>
</dbReference>
<comment type="caution">
    <text evidence="11">The sequence shown here is derived from an EMBL/GenBank/DDBJ whole genome shotgun (WGS) entry which is preliminary data.</text>
</comment>
<dbReference type="Gene3D" id="3.40.50.300">
    <property type="entry name" value="P-loop containing nucleotide triphosphate hydrolases"/>
    <property type="match status" value="1"/>
</dbReference>
<dbReference type="PROSITE" id="PS50929">
    <property type="entry name" value="ABC_TM1F"/>
    <property type="match status" value="1"/>
</dbReference>
<dbReference type="SMART" id="SM00382">
    <property type="entry name" value="AAA"/>
    <property type="match status" value="1"/>
</dbReference>
<proteinExistence type="predicted"/>
<feature type="transmembrane region" description="Helical" evidence="8">
    <location>
        <begin position="85"/>
        <end position="105"/>
    </location>
</feature>
<dbReference type="Pfam" id="PF00664">
    <property type="entry name" value="ABC_membrane"/>
    <property type="match status" value="1"/>
</dbReference>
<keyword evidence="4" id="KW-0547">Nucleotide-binding</keyword>
<keyword evidence="3 8" id="KW-0812">Transmembrane</keyword>
<evidence type="ECO:0000256" key="6">
    <source>
        <dbReference type="ARBA" id="ARBA00022989"/>
    </source>
</evidence>
<sequence>MKKLSRLLRYLADYKLKIALYFTTNLLAILFGTFSLGMLMPVMKILFLDTDAPVADSKDDSTSMLAKATHFVEQLVHDLGRSKTLVYAAIAVVVFTMLKNLFLYWSQYLLNPIRNAVLRRLRDDLFTKMLSLPIGFFTEERKGDLMSRMTNDINEVELSIMATLEVFVREPLTIIITITSMLYLSIPLTLFLLVFLPVSGLIIGRIGKSLRRSSNIAQEQLGQMLGVIEETLTGMRVVKAFSAERHQHLRFMKVNNEMFRTRNKIASRRELGSPLSETMGVLVVSVVLWYGGNLIFSNNSSLRPEQFVFYIALFTQIINPFKNLSTSFFNIQKGSAALERIEHLLNAENTIKELPDAKSIRNFNDSIEFKNVRFAYGEKVILDGLDLKIQKGNTVALVGASGAGKSTAVDLVPRFHDVTGGEILIDGVNIKNYKVDDVRRLIGVVNQDPILFNDTIENNIRMGTGGATKEQVEEAARIAHAHKFILNKPEGYDTVVGDRGTKLSGGERQRVTIARAVLKNPPLLILDEATSSLDTESERLVQDAINELMLNRTCIVIAHRLSTVQHADEIIVMDKGKIVQRGRHSELMQQEGMYRKLVEMQQVK</sequence>
<dbReference type="Pfam" id="PF00005">
    <property type="entry name" value="ABC_tran"/>
    <property type="match status" value="1"/>
</dbReference>
<feature type="transmembrane region" description="Helical" evidence="8">
    <location>
        <begin position="20"/>
        <end position="39"/>
    </location>
</feature>
<dbReference type="InterPro" id="IPR027417">
    <property type="entry name" value="P-loop_NTPase"/>
</dbReference>
<dbReference type="PROSITE" id="PS00211">
    <property type="entry name" value="ABC_TRANSPORTER_1"/>
    <property type="match status" value="1"/>
</dbReference>